<dbReference type="CDD" id="cd02440">
    <property type="entry name" value="AdoMet_MTases"/>
    <property type="match status" value="1"/>
</dbReference>
<dbReference type="GO" id="GO:0008168">
    <property type="term" value="F:methyltransferase activity"/>
    <property type="evidence" value="ECO:0007669"/>
    <property type="project" value="UniProtKB-KW"/>
</dbReference>
<dbReference type="SUPFAM" id="SSF53335">
    <property type="entry name" value="S-adenosyl-L-methionine-dependent methyltransferases"/>
    <property type="match status" value="1"/>
</dbReference>
<proteinExistence type="predicted"/>
<dbReference type="Pfam" id="PF13649">
    <property type="entry name" value="Methyltransf_25"/>
    <property type="match status" value="1"/>
</dbReference>
<dbReference type="PANTHER" id="PTHR43464">
    <property type="entry name" value="METHYLTRANSFERASE"/>
    <property type="match status" value="1"/>
</dbReference>
<keyword evidence="3" id="KW-1185">Reference proteome</keyword>
<keyword evidence="2" id="KW-0808">Transferase</keyword>
<evidence type="ECO:0000259" key="1">
    <source>
        <dbReference type="Pfam" id="PF13649"/>
    </source>
</evidence>
<accession>A0ABS2FUS6</accession>
<dbReference type="InterPro" id="IPR041698">
    <property type="entry name" value="Methyltransf_25"/>
</dbReference>
<sequence>MSSYDALAASYDALTVDVGYRRRADYLARQFRRSAAPVETVLDLACGTGTIACLLAERGYQVVAVDGSEEMLTQAARKAAALERPPLFLHQSMPRLRLGMTVDAAVSTLDALNYLTRTADLKETLRRVCRWLRPGGLFLFDVNTPYKFRRMDGQVYLDETEDSYCVWRTFYAPRQKICTYQVDLFRRTGDGTWDRTFEEHRERSWEREELEAFLKEAGFDDVTVTGDLTSRPPAPEEDRWIFRCRKAVNS</sequence>
<comment type="caution">
    <text evidence="2">The sequence shown here is derived from an EMBL/GenBank/DDBJ whole genome shotgun (WGS) entry which is preliminary data.</text>
</comment>
<dbReference type="RefSeq" id="WP_204803858.1">
    <property type="nucleotide sequence ID" value="NZ_JACSNS010000008.1"/>
</dbReference>
<dbReference type="Proteomes" id="UP000719500">
    <property type="component" value="Unassembled WGS sequence"/>
</dbReference>
<dbReference type="Gene3D" id="3.40.50.150">
    <property type="entry name" value="Vaccinia Virus protein VP39"/>
    <property type="match status" value="1"/>
</dbReference>
<gene>
    <name evidence="2" type="ORF">H9X91_07035</name>
</gene>
<feature type="domain" description="Methyltransferase" evidence="1">
    <location>
        <begin position="41"/>
        <end position="136"/>
    </location>
</feature>
<dbReference type="InterPro" id="IPR029063">
    <property type="entry name" value="SAM-dependent_MTases_sf"/>
</dbReference>
<dbReference type="EMBL" id="JACSNX010000007">
    <property type="protein sequence ID" value="MBM6851188.1"/>
    <property type="molecule type" value="Genomic_DNA"/>
</dbReference>
<dbReference type="GO" id="GO:0032259">
    <property type="term" value="P:methylation"/>
    <property type="evidence" value="ECO:0007669"/>
    <property type="project" value="UniProtKB-KW"/>
</dbReference>
<organism evidence="2 3">
    <name type="scientific">Oscillibacter valericigenes</name>
    <dbReference type="NCBI Taxonomy" id="351091"/>
    <lineage>
        <taxon>Bacteria</taxon>
        <taxon>Bacillati</taxon>
        <taxon>Bacillota</taxon>
        <taxon>Clostridia</taxon>
        <taxon>Eubacteriales</taxon>
        <taxon>Oscillospiraceae</taxon>
        <taxon>Oscillibacter</taxon>
    </lineage>
</organism>
<name>A0ABS2FUS6_9FIRM</name>
<reference evidence="2 3" key="1">
    <citation type="journal article" date="2021" name="Sci. Rep.">
        <title>The distribution of antibiotic resistance genes in chicken gut microbiota commensals.</title>
        <authorList>
            <person name="Juricova H."/>
            <person name="Matiasovicova J."/>
            <person name="Kubasova T."/>
            <person name="Cejkova D."/>
            <person name="Rychlik I."/>
        </authorList>
    </citation>
    <scope>NUCLEOTIDE SEQUENCE [LARGE SCALE GENOMIC DNA]</scope>
    <source>
        <strain evidence="2 3">An411</strain>
    </source>
</reference>
<evidence type="ECO:0000313" key="3">
    <source>
        <dbReference type="Proteomes" id="UP000719500"/>
    </source>
</evidence>
<protein>
    <submittedName>
        <fullName evidence="2">Methyltransferase domain-containing protein</fullName>
    </submittedName>
</protein>
<keyword evidence="2" id="KW-0489">Methyltransferase</keyword>
<dbReference type="Gene3D" id="2.20.25.110">
    <property type="entry name" value="S-adenosyl-L-methionine-dependent methyltransferases"/>
    <property type="match status" value="1"/>
</dbReference>
<evidence type="ECO:0000313" key="2">
    <source>
        <dbReference type="EMBL" id="MBM6851188.1"/>
    </source>
</evidence>
<dbReference type="PANTHER" id="PTHR43464:SF75">
    <property type="entry name" value="METHYLTRANSFERASE TYPE 11"/>
    <property type="match status" value="1"/>
</dbReference>